<accession>A0A229VVB3</accession>
<reference evidence="2 3" key="1">
    <citation type="submission" date="2017-05" db="EMBL/GenBank/DDBJ databases">
        <title>Bifidobacterium vansinderenii sp. nov.</title>
        <authorList>
            <person name="Lugli G.A."/>
            <person name="Duranti S."/>
            <person name="Mangifesta M."/>
        </authorList>
    </citation>
    <scope>NUCLEOTIDE SEQUENCE [LARGE SCALE GENOMIC DNA]</scope>
    <source>
        <strain evidence="2 3">Tam10B</strain>
    </source>
</reference>
<dbReference type="PANTHER" id="PTHR35006">
    <property type="entry name" value="GLYOXALASE FAMILY PROTEIN (AFU_ORTHOLOGUE AFUA_5G14830)"/>
    <property type="match status" value="1"/>
</dbReference>
<evidence type="ECO:0000259" key="1">
    <source>
        <dbReference type="PROSITE" id="PS51819"/>
    </source>
</evidence>
<dbReference type="PROSITE" id="PS51819">
    <property type="entry name" value="VOC"/>
    <property type="match status" value="1"/>
</dbReference>
<dbReference type="SUPFAM" id="SSF54593">
    <property type="entry name" value="Glyoxalase/Bleomycin resistance protein/Dihydroxybiphenyl dioxygenase"/>
    <property type="match status" value="1"/>
</dbReference>
<dbReference type="Pfam" id="PF18029">
    <property type="entry name" value="Glyoxalase_6"/>
    <property type="match status" value="1"/>
</dbReference>
<dbReference type="AlphaFoldDB" id="A0A229VVB3"/>
<proteinExistence type="predicted"/>
<name>A0A229VVB3_9BIFI</name>
<sequence>MIDHLTIKVRDFEKEAAFYEAALAPLGYAKGVEFPGAVQFASSDGSSVWVSGTDGDVVPVHVAFVGDEDAIKAFHEAGLAAGGTDNGAPGPRPNYGPTYYAAFVHDPEGNNIEACSH</sequence>
<dbReference type="InterPro" id="IPR029068">
    <property type="entry name" value="Glyas_Bleomycin-R_OHBP_Dase"/>
</dbReference>
<dbReference type="PANTHER" id="PTHR35006:SF2">
    <property type="entry name" value="GLYOXALASE FAMILY PROTEIN (AFU_ORTHOLOGUE AFUA_5G14830)"/>
    <property type="match status" value="1"/>
</dbReference>
<dbReference type="OrthoDB" id="5242506at2"/>
<dbReference type="InterPro" id="IPR041581">
    <property type="entry name" value="Glyoxalase_6"/>
</dbReference>
<dbReference type="EMBL" id="NEWD01000038">
    <property type="protein sequence ID" value="OXM99475.1"/>
    <property type="molecule type" value="Genomic_DNA"/>
</dbReference>
<comment type="caution">
    <text evidence="2">The sequence shown here is derived from an EMBL/GenBank/DDBJ whole genome shotgun (WGS) entry which is preliminary data.</text>
</comment>
<dbReference type="CDD" id="cd07262">
    <property type="entry name" value="VOC_like"/>
    <property type="match status" value="1"/>
</dbReference>
<organism evidence="2 3">
    <name type="scientific">Bifidobacterium vansinderenii</name>
    <dbReference type="NCBI Taxonomy" id="1984871"/>
    <lineage>
        <taxon>Bacteria</taxon>
        <taxon>Bacillati</taxon>
        <taxon>Actinomycetota</taxon>
        <taxon>Actinomycetes</taxon>
        <taxon>Bifidobacteriales</taxon>
        <taxon>Bifidobacteriaceae</taxon>
        <taxon>Bifidobacterium</taxon>
    </lineage>
</organism>
<protein>
    <submittedName>
        <fullName evidence="2">Glyoxalase</fullName>
    </submittedName>
</protein>
<dbReference type="InterPro" id="IPR037523">
    <property type="entry name" value="VOC_core"/>
</dbReference>
<dbReference type="Proteomes" id="UP000215433">
    <property type="component" value="Unassembled WGS sequence"/>
</dbReference>
<dbReference type="RefSeq" id="WP_093961317.1">
    <property type="nucleotide sequence ID" value="NZ_NEWD01000038.1"/>
</dbReference>
<evidence type="ECO:0000313" key="2">
    <source>
        <dbReference type="EMBL" id="OXM99475.1"/>
    </source>
</evidence>
<dbReference type="Gene3D" id="3.10.180.10">
    <property type="entry name" value="2,3-Dihydroxybiphenyl 1,2-Dioxygenase, domain 1"/>
    <property type="match status" value="1"/>
</dbReference>
<evidence type="ECO:0000313" key="3">
    <source>
        <dbReference type="Proteomes" id="UP000215433"/>
    </source>
</evidence>
<feature type="domain" description="VOC" evidence="1">
    <location>
        <begin position="1"/>
        <end position="117"/>
    </location>
</feature>
<keyword evidence="3" id="KW-1185">Reference proteome</keyword>
<gene>
    <name evidence="2" type="ORF">Tam10B_2222</name>
</gene>